<name>A0A2L1IVY9_9CAUD</name>
<keyword evidence="2" id="KW-1185">Reference proteome</keyword>
<evidence type="ECO:0000313" key="2">
    <source>
        <dbReference type="Proteomes" id="UP000241925"/>
    </source>
</evidence>
<proteinExistence type="predicted"/>
<protein>
    <submittedName>
        <fullName evidence="1">Uncharacterized protein</fullName>
    </submittedName>
</protein>
<dbReference type="EMBL" id="MG757153">
    <property type="protein sequence ID" value="AVD99341.1"/>
    <property type="molecule type" value="Genomic_DNA"/>
</dbReference>
<organism evidence="1 2">
    <name type="scientific">Streptomyces phage BillNye</name>
    <dbReference type="NCBI Taxonomy" id="2079426"/>
    <lineage>
        <taxon>Viruses</taxon>
        <taxon>Duplodnaviria</taxon>
        <taxon>Heunggongvirae</taxon>
        <taxon>Uroviricota</taxon>
        <taxon>Caudoviricetes</taxon>
        <taxon>Stanwilliamsviridae</taxon>
        <taxon>Loccivirinae</taxon>
        <taxon>Wilnyevirus</taxon>
        <taxon>Wilnyevirus billnye</taxon>
    </lineage>
</organism>
<reference evidence="1 2" key="1">
    <citation type="submission" date="2018-01" db="EMBL/GenBank/DDBJ databases">
        <authorList>
            <person name="Grinwald M.F."/>
            <person name="Tasoff P."/>
            <person name="Simpson K.F."/>
            <person name="Vasser A."/>
            <person name="Shaffer C.D."/>
            <person name="Weston-Hafer K.A."/>
            <person name="Russell D.A."/>
            <person name="Pope W.H."/>
            <person name="Jacobs-Sera D."/>
            <person name="Hendrix R.W."/>
            <person name="Hatfull G.F."/>
        </authorList>
    </citation>
    <scope>NUCLEOTIDE SEQUENCE [LARGE SCALE GENOMIC DNA]</scope>
</reference>
<dbReference type="Proteomes" id="UP000241925">
    <property type="component" value="Segment"/>
</dbReference>
<accession>A0A2L1IVY9</accession>
<sequence length="83" mass="9837">MDFDGYVIKVKLVPGYAHFPQELYEAYVDKPDGTPLMGKGMFPSPKRFTTFGWSVDQAKRKFRREIRHYLETVDRDPVRYFSL</sequence>
<evidence type="ECO:0000313" key="1">
    <source>
        <dbReference type="EMBL" id="AVD99341.1"/>
    </source>
</evidence>
<gene>
    <name evidence="1" type="ORF">SEA_BILLNYE_169</name>
</gene>